<reference evidence="2 3" key="1">
    <citation type="journal article" date="2014" name="Int. J. Syst. Evol. Microbiol.">
        <title>Complete genome sequence of Corynebacterium casei LMG S-19264T (=DSM 44701T), isolated from a smear-ripened cheese.</title>
        <authorList>
            <consortium name="US DOE Joint Genome Institute (JGI-PGF)"/>
            <person name="Walter F."/>
            <person name="Albersmeier A."/>
            <person name="Kalinowski J."/>
            <person name="Ruckert C."/>
        </authorList>
    </citation>
    <scope>NUCLEOTIDE SEQUENCE [LARGE SCALE GENOMIC DNA]</scope>
    <source>
        <strain evidence="2 3">KCTC 12866</strain>
    </source>
</reference>
<proteinExistence type="predicted"/>
<keyword evidence="3" id="KW-1185">Reference proteome</keyword>
<evidence type="ECO:0000256" key="1">
    <source>
        <dbReference type="SAM" id="MobiDB-lite"/>
    </source>
</evidence>
<feature type="compositionally biased region" description="Basic and acidic residues" evidence="1">
    <location>
        <begin position="125"/>
        <end position="134"/>
    </location>
</feature>
<gene>
    <name evidence="2" type="ORF">GCM10007390_38900</name>
</gene>
<dbReference type="AlphaFoldDB" id="A0A8J3D696"/>
<evidence type="ECO:0000313" key="2">
    <source>
        <dbReference type="EMBL" id="GHB80686.1"/>
    </source>
</evidence>
<evidence type="ECO:0008006" key="4">
    <source>
        <dbReference type="Google" id="ProtNLM"/>
    </source>
</evidence>
<dbReference type="EMBL" id="BMXF01000004">
    <property type="protein sequence ID" value="GHB80686.1"/>
    <property type="molecule type" value="Genomic_DNA"/>
</dbReference>
<dbReference type="InterPro" id="IPR025494">
    <property type="entry name" value="DUF4385"/>
</dbReference>
<sequence length="173" mass="20266">MSNKFNYDLDFDAVDFRDHPELYRIGVGEQGVLLVEPYKSELLPLWRFKTEEIATHSAEQLYEKFEEYLNNKDFVGADMARKYIQMGFTRARRYANHPSGRKYAAGDDPDHEQKAYPYSSGSPRKGNEVLPRAKDAAISEKAKAAAVFKSYWDRCRAHPEYQQQKEAFRKKYY</sequence>
<dbReference type="RefSeq" id="WP_229581176.1">
    <property type="nucleotide sequence ID" value="NZ_BMXF01000004.1"/>
</dbReference>
<comment type="caution">
    <text evidence="2">The sequence shown here is derived from an EMBL/GenBank/DDBJ whole genome shotgun (WGS) entry which is preliminary data.</text>
</comment>
<name>A0A8J3D696_9BACT</name>
<organism evidence="2 3">
    <name type="scientific">Persicitalea jodogahamensis</name>
    <dbReference type="NCBI Taxonomy" id="402147"/>
    <lineage>
        <taxon>Bacteria</taxon>
        <taxon>Pseudomonadati</taxon>
        <taxon>Bacteroidota</taxon>
        <taxon>Cytophagia</taxon>
        <taxon>Cytophagales</taxon>
        <taxon>Spirosomataceae</taxon>
        <taxon>Persicitalea</taxon>
    </lineage>
</organism>
<accession>A0A8J3D696</accession>
<evidence type="ECO:0000313" key="3">
    <source>
        <dbReference type="Proteomes" id="UP000598271"/>
    </source>
</evidence>
<dbReference type="Proteomes" id="UP000598271">
    <property type="component" value="Unassembled WGS sequence"/>
</dbReference>
<dbReference type="Pfam" id="PF14328">
    <property type="entry name" value="DUF4385"/>
    <property type="match status" value="1"/>
</dbReference>
<feature type="region of interest" description="Disordered" evidence="1">
    <location>
        <begin position="99"/>
        <end position="134"/>
    </location>
</feature>
<protein>
    <recommendedName>
        <fullName evidence="4">DUF4385 domain-containing protein</fullName>
    </recommendedName>
</protein>